<dbReference type="Proteomes" id="UP000237000">
    <property type="component" value="Unassembled WGS sequence"/>
</dbReference>
<dbReference type="SUPFAM" id="SSF52058">
    <property type="entry name" value="L domain-like"/>
    <property type="match status" value="1"/>
</dbReference>
<feature type="domain" description="Disease resistance protein At4g27190-like leucine-rich repeats" evidence="3">
    <location>
        <begin position="239"/>
        <end position="361"/>
    </location>
</feature>
<evidence type="ECO:0000256" key="2">
    <source>
        <dbReference type="SAM" id="Coils"/>
    </source>
</evidence>
<evidence type="ECO:0000313" key="5">
    <source>
        <dbReference type="Proteomes" id="UP000237000"/>
    </source>
</evidence>
<reference evidence="5" key="1">
    <citation type="submission" date="2016-06" db="EMBL/GenBank/DDBJ databases">
        <title>Parallel loss of symbiosis genes in relatives of nitrogen-fixing non-legume Parasponia.</title>
        <authorList>
            <person name="Van Velzen R."/>
            <person name="Holmer R."/>
            <person name="Bu F."/>
            <person name="Rutten L."/>
            <person name="Van Zeijl A."/>
            <person name="Liu W."/>
            <person name="Santuari L."/>
            <person name="Cao Q."/>
            <person name="Sharma T."/>
            <person name="Shen D."/>
            <person name="Roswanjaya Y."/>
            <person name="Wardhani T."/>
            <person name="Kalhor M.S."/>
            <person name="Jansen J."/>
            <person name="Van den Hoogen J."/>
            <person name="Gungor B."/>
            <person name="Hartog M."/>
            <person name="Hontelez J."/>
            <person name="Verver J."/>
            <person name="Yang W.-C."/>
            <person name="Schijlen E."/>
            <person name="Repin R."/>
            <person name="Schilthuizen M."/>
            <person name="Schranz E."/>
            <person name="Heidstra R."/>
            <person name="Miyata K."/>
            <person name="Fedorova E."/>
            <person name="Kohlen W."/>
            <person name="Bisseling T."/>
            <person name="Smit S."/>
            <person name="Geurts R."/>
        </authorList>
    </citation>
    <scope>NUCLEOTIDE SEQUENCE [LARGE SCALE GENOMIC DNA]</scope>
    <source>
        <strain evidence="5">cv. RG33-2</strain>
    </source>
</reference>
<dbReference type="Gene3D" id="3.80.10.10">
    <property type="entry name" value="Ribonuclease Inhibitor"/>
    <property type="match status" value="1"/>
</dbReference>
<dbReference type="PANTHER" id="PTHR33463">
    <property type="entry name" value="NB-ARC DOMAIN-CONTAINING PROTEIN-RELATED"/>
    <property type="match status" value="1"/>
</dbReference>
<dbReference type="PANTHER" id="PTHR33463:SF183">
    <property type="entry name" value="NB-ARC DOMAIN DISEASE RESISTANCE PROTEIN"/>
    <property type="match status" value="1"/>
</dbReference>
<feature type="coiled-coil region" evidence="2">
    <location>
        <begin position="14"/>
        <end position="107"/>
    </location>
</feature>
<sequence length="426" mass="49430">MEIVRDIVEGIRKFESLDDKILNLKRRMKDLESREEDVRTELLDYEVPFSMRKRRKTVENWLTNVREMRNQVEQIEQKVNQRRFYNYLQLQNTVDRVTEEVKELTQLGAFPEGLTLVAHGGRGLPLPLPLPTPDLLGQYLPFSRMRHVFCSACYNLPIVQCPEYLELEHLLNTCEVLLLGKIYAEAVPVLLPSQSLLFSKLRYSSWSDCHNLPNYFLRHGSIQLENLSSILEQVLGGRCPAELPVHLTCTFNSLAIIRIESCHNLEALMSATWLSQFPNLATLYVQNCKRLVEIVQAPDGVQDQDRDQEGTGSIIFRTLPRLRKLHLIDLPELKSFCSGRKLVSDSLEEIFIDGCPKLERLPLFREDDSHPPTSLRRINVDRGWWESIEFDLPNTRDILKPMCHFYWDLNEDASYSPDECGTSELR</sequence>
<dbReference type="InterPro" id="IPR050905">
    <property type="entry name" value="Plant_NBS-LRR"/>
</dbReference>
<dbReference type="OrthoDB" id="1750503at2759"/>
<keyword evidence="2" id="KW-0175">Coiled coil</keyword>
<dbReference type="Pfam" id="PF23247">
    <property type="entry name" value="LRR_RPS2"/>
    <property type="match status" value="1"/>
</dbReference>
<accession>A0A2P5CHI6</accession>
<evidence type="ECO:0000256" key="1">
    <source>
        <dbReference type="ARBA" id="ARBA00022821"/>
    </source>
</evidence>
<keyword evidence="1" id="KW-0611">Plant defense</keyword>
<comment type="caution">
    <text evidence="4">The sequence shown here is derived from an EMBL/GenBank/DDBJ whole genome shotgun (WGS) entry which is preliminary data.</text>
</comment>
<dbReference type="EMBL" id="JXTC01000364">
    <property type="protein sequence ID" value="PON60501.1"/>
    <property type="molecule type" value="Genomic_DNA"/>
</dbReference>
<keyword evidence="5" id="KW-1185">Reference proteome</keyword>
<name>A0A2P5CHI6_TREOI</name>
<dbReference type="InterPro" id="IPR057135">
    <property type="entry name" value="At4g27190-like_LRR"/>
</dbReference>
<dbReference type="InParanoid" id="A0A2P5CHI6"/>
<dbReference type="InterPro" id="IPR032675">
    <property type="entry name" value="LRR_dom_sf"/>
</dbReference>
<gene>
    <name evidence="4" type="ORF">TorRG33x02_284650</name>
</gene>
<organism evidence="4 5">
    <name type="scientific">Trema orientale</name>
    <name type="common">Charcoal tree</name>
    <name type="synonym">Celtis orientalis</name>
    <dbReference type="NCBI Taxonomy" id="63057"/>
    <lineage>
        <taxon>Eukaryota</taxon>
        <taxon>Viridiplantae</taxon>
        <taxon>Streptophyta</taxon>
        <taxon>Embryophyta</taxon>
        <taxon>Tracheophyta</taxon>
        <taxon>Spermatophyta</taxon>
        <taxon>Magnoliopsida</taxon>
        <taxon>eudicotyledons</taxon>
        <taxon>Gunneridae</taxon>
        <taxon>Pentapetalae</taxon>
        <taxon>rosids</taxon>
        <taxon>fabids</taxon>
        <taxon>Rosales</taxon>
        <taxon>Cannabaceae</taxon>
        <taxon>Trema</taxon>
    </lineage>
</organism>
<dbReference type="AlphaFoldDB" id="A0A2P5CHI6"/>
<proteinExistence type="predicted"/>
<protein>
    <submittedName>
        <fullName evidence="4">LRR domain containing protein</fullName>
    </submittedName>
</protein>
<evidence type="ECO:0000313" key="4">
    <source>
        <dbReference type="EMBL" id="PON60501.1"/>
    </source>
</evidence>
<evidence type="ECO:0000259" key="3">
    <source>
        <dbReference type="Pfam" id="PF23247"/>
    </source>
</evidence>